<reference evidence="1 2" key="1">
    <citation type="submission" date="2016-01" db="EMBL/GenBank/DDBJ databases">
        <title>Draft Genome Sequences of Seven Thermophilic Sporeformers Isolated from Foods.</title>
        <authorList>
            <person name="Berendsen E.M."/>
            <person name="Wells-Bennik M.H."/>
            <person name="Krawcyk A.O."/>
            <person name="De Jong A."/>
            <person name="Holsappel S."/>
            <person name="Eijlander R.T."/>
            <person name="Kuipers O.P."/>
        </authorList>
    </citation>
    <scope>NUCLEOTIDE SEQUENCE [LARGE SCALE GENOMIC DNA]</scope>
    <source>
        <strain evidence="1 2">B4110</strain>
    </source>
</reference>
<dbReference type="Proteomes" id="UP000075324">
    <property type="component" value="Unassembled WGS sequence"/>
</dbReference>
<dbReference type="Pfam" id="PF08882">
    <property type="entry name" value="Acetone_carb_G"/>
    <property type="match status" value="1"/>
</dbReference>
<evidence type="ECO:0000313" key="2">
    <source>
        <dbReference type="Proteomes" id="UP000075324"/>
    </source>
</evidence>
<dbReference type="InterPro" id="IPR016750">
    <property type="entry name" value="Aceto_COase_bsu/gsu"/>
</dbReference>
<dbReference type="EC" id="6.4.1.6" evidence="1"/>
<proteinExistence type="predicted"/>
<dbReference type="RefSeq" id="WP_062678181.1">
    <property type="nucleotide sequence ID" value="NZ_CP070511.1"/>
</dbReference>
<dbReference type="GeneID" id="94900592"/>
<keyword evidence="1" id="KW-0436">Ligase</keyword>
<sequence>MEKYDKYDRKTIEELIDGTIDFVKLKEMLSNYKDTDRFDKYISILQERVPWDDPILLPAGLHLYIVQKPDGRRIVKCDCGYEFCEASDNWKLHALIYVRDTVEKMAELYPKLMAPDPEWQVLREYYCPGCATQLEVEAVTPWYPVIKDFEPDIDTFYKEWLKRPLPQAK</sequence>
<dbReference type="EMBL" id="LQYW01000062">
    <property type="protein sequence ID" value="KYD29503.1"/>
    <property type="molecule type" value="Genomic_DNA"/>
</dbReference>
<gene>
    <name evidence="1" type="ORF">B4110_1073</name>
</gene>
<protein>
    <submittedName>
        <fullName evidence="1">Acetone carboxylase, gamma subunit</fullName>
        <ecNumber evidence="1">6.4.1.6</ecNumber>
    </submittedName>
</protein>
<accession>A0A150MYN1</accession>
<evidence type="ECO:0000313" key="1">
    <source>
        <dbReference type="EMBL" id="KYD29503.1"/>
    </source>
</evidence>
<dbReference type="GO" id="GO:0018710">
    <property type="term" value="F:acetone carboxylase activity"/>
    <property type="evidence" value="ECO:0007669"/>
    <property type="project" value="UniProtKB-EC"/>
</dbReference>
<organism evidence="1 2">
    <name type="scientific">Parageobacillus toebii</name>
    <dbReference type="NCBI Taxonomy" id="153151"/>
    <lineage>
        <taxon>Bacteria</taxon>
        <taxon>Bacillati</taxon>
        <taxon>Bacillota</taxon>
        <taxon>Bacilli</taxon>
        <taxon>Bacillales</taxon>
        <taxon>Anoxybacillaceae</taxon>
        <taxon>Parageobacillus</taxon>
    </lineage>
</organism>
<comment type="caution">
    <text evidence="1">The sequence shown here is derived from an EMBL/GenBank/DDBJ whole genome shotgun (WGS) entry which is preliminary data.</text>
</comment>
<dbReference type="PIRSF" id="PIRSF019217">
    <property type="entry name" value="Acetone_carboxlyase_gsu"/>
    <property type="match status" value="1"/>
</dbReference>
<dbReference type="PATRIC" id="fig|153151.4.peg.3460"/>
<name>A0A150MYN1_9BACL</name>
<dbReference type="AlphaFoldDB" id="A0A150MYN1"/>